<dbReference type="KEGG" id="mej:Q7A_113"/>
<keyword evidence="2" id="KW-1185">Reference proteome</keyword>
<dbReference type="PATRIC" id="fig|754476.3.peg.112"/>
<evidence type="ECO:0000313" key="2">
    <source>
        <dbReference type="Proteomes" id="UP000009144"/>
    </source>
</evidence>
<dbReference type="AlphaFoldDB" id="I1XF03"/>
<sequence>MKTNKIKTVPLVMMASLLAFSPFIQAEEQPYTVTDGQLLDSETYNGYKLYRNWCARCHGTYGQGMAGPNLADSLNIISKDEFITSVTEGKMGQIGMMPAWGSNPQVMEGIDQLYAYLKARADGAIGEVKPKKAN</sequence>
<dbReference type="GO" id="GO:0020037">
    <property type="term" value="F:heme binding"/>
    <property type="evidence" value="ECO:0007669"/>
    <property type="project" value="InterPro"/>
</dbReference>
<evidence type="ECO:0000313" key="1">
    <source>
        <dbReference type="EMBL" id="AFI82972.1"/>
    </source>
</evidence>
<dbReference type="Gene3D" id="1.10.760.10">
    <property type="entry name" value="Cytochrome c-like domain"/>
    <property type="match status" value="1"/>
</dbReference>
<dbReference type="GO" id="GO:0009055">
    <property type="term" value="F:electron transfer activity"/>
    <property type="evidence" value="ECO:0007669"/>
    <property type="project" value="InterPro"/>
</dbReference>
<dbReference type="HOGENOM" id="CLU_136806_1_0_6"/>
<dbReference type="InterPro" id="IPR009056">
    <property type="entry name" value="Cyt_c-like_dom"/>
</dbReference>
<proteinExistence type="predicted"/>
<dbReference type="Proteomes" id="UP000009144">
    <property type="component" value="Chromosome"/>
</dbReference>
<dbReference type="RefSeq" id="WP_014705348.1">
    <property type="nucleotide sequence ID" value="NC_017857.3"/>
</dbReference>
<dbReference type="EMBL" id="CP003390">
    <property type="protein sequence ID" value="AFI82972.1"/>
    <property type="molecule type" value="Genomic_DNA"/>
</dbReference>
<dbReference type="InterPro" id="IPR036909">
    <property type="entry name" value="Cyt_c-like_dom_sf"/>
</dbReference>
<dbReference type="SUPFAM" id="SSF46626">
    <property type="entry name" value="Cytochrome c"/>
    <property type="match status" value="1"/>
</dbReference>
<dbReference type="eggNOG" id="COG2010">
    <property type="taxonomic scope" value="Bacteria"/>
</dbReference>
<accession>I1XF03</accession>
<dbReference type="PROSITE" id="PS51007">
    <property type="entry name" value="CYTC"/>
    <property type="match status" value="1"/>
</dbReference>
<dbReference type="Pfam" id="PF13442">
    <property type="entry name" value="Cytochrome_CBB3"/>
    <property type="match status" value="1"/>
</dbReference>
<name>I1XF03_METNJ</name>
<reference evidence="1 2" key="2">
    <citation type="journal article" date="2013" name="Int. J. Syst. Evol. Microbiol.">
        <title>Methylophaga nitratireducenticrescens sp. nov. and Methylophaga frappieri sp. nov., isolated from the biofilm of the methanol-fed denitrification system treating the seawater at the Montreal Biodome.</title>
        <authorList>
            <person name="Villeneuve C."/>
            <person name="Martineau C."/>
            <person name="Mauffrey F."/>
            <person name="Villemur R."/>
        </authorList>
    </citation>
    <scope>NUCLEOTIDE SEQUENCE [LARGE SCALE GENOMIC DNA]</scope>
    <source>
        <strain evidence="1 2">JAM1</strain>
    </source>
</reference>
<organism evidence="1 2">
    <name type="scientific">Methylophaga nitratireducenticrescens</name>
    <dbReference type="NCBI Taxonomy" id="754476"/>
    <lineage>
        <taxon>Bacteria</taxon>
        <taxon>Pseudomonadati</taxon>
        <taxon>Pseudomonadota</taxon>
        <taxon>Gammaproteobacteria</taxon>
        <taxon>Thiotrichales</taxon>
        <taxon>Piscirickettsiaceae</taxon>
        <taxon>Methylophaga</taxon>
    </lineage>
</organism>
<dbReference type="STRING" id="754476.Q7A_113"/>
<protein>
    <submittedName>
        <fullName evidence="1">Cytochrome c</fullName>
    </submittedName>
</protein>
<dbReference type="OrthoDB" id="5567444at2"/>
<gene>
    <name evidence="1" type="ordered locus">Q7A_113</name>
</gene>
<reference evidence="1 2" key="1">
    <citation type="journal article" date="2012" name="J. Bacteriol.">
        <title>Complete genome sequences of Methylophaga sp. strain JAM1 and Methylophaga sp. strain JAM7.</title>
        <authorList>
            <person name="Villeneuve C."/>
            <person name="Martineau C."/>
            <person name="Mauffrey F."/>
            <person name="Villemur R."/>
        </authorList>
    </citation>
    <scope>NUCLEOTIDE SEQUENCE [LARGE SCALE GENOMIC DNA]</scope>
    <source>
        <strain evidence="1 2">JAM1</strain>
    </source>
</reference>